<reference evidence="2" key="1">
    <citation type="submission" date="2020-12" db="EMBL/GenBank/DDBJ databases">
        <title>Ramlibacter sp. nov., isolated from a freshwater alga, Cryptomonas.</title>
        <authorList>
            <person name="Kim H.M."/>
            <person name="Jeon C.O."/>
        </authorList>
    </citation>
    <scope>NUCLEOTIDE SEQUENCE</scope>
    <source>
        <strain evidence="2">CrO1</strain>
    </source>
</reference>
<accession>A0A934PVQ7</accession>
<proteinExistence type="predicted"/>
<dbReference type="AlphaFoldDB" id="A0A934PVQ7"/>
<gene>
    <name evidence="2" type="ORF">I8E28_02005</name>
</gene>
<evidence type="ECO:0000313" key="2">
    <source>
        <dbReference type="EMBL" id="MBK0391354.1"/>
    </source>
</evidence>
<evidence type="ECO:0000256" key="1">
    <source>
        <dbReference type="SAM" id="MobiDB-lite"/>
    </source>
</evidence>
<evidence type="ECO:0000313" key="3">
    <source>
        <dbReference type="Proteomes" id="UP000617041"/>
    </source>
</evidence>
<keyword evidence="3" id="KW-1185">Reference proteome</keyword>
<sequence length="192" mass="21742">MRATDNRISIEGEPHEGKNRQGDEDYAPPGIFGWSEDRSQICISIELFRFAQCHRVDHMKRANAQCSQHAYTALSTSAALLRALGSASQPEAGHSEAIALSHPRSAHADPNGDFADSLDTHGHQAFHAWDLSHCDVRDLRPSYELARYHHEQEGGPEPVDLRTRIRATQVECDRPFFRFLRAAEDRTRIRFI</sequence>
<comment type="caution">
    <text evidence="2">The sequence shown here is derived from an EMBL/GenBank/DDBJ whole genome shotgun (WGS) entry which is preliminary data.</text>
</comment>
<dbReference type="EMBL" id="JAEDAO010000001">
    <property type="protein sequence ID" value="MBK0391354.1"/>
    <property type="molecule type" value="Genomic_DNA"/>
</dbReference>
<feature type="region of interest" description="Disordered" evidence="1">
    <location>
        <begin position="1"/>
        <end position="30"/>
    </location>
</feature>
<dbReference type="RefSeq" id="WP_200786177.1">
    <property type="nucleotide sequence ID" value="NZ_JAEDAO010000001.1"/>
</dbReference>
<organism evidence="2 3">
    <name type="scientific">Ramlibacter algicola</name>
    <dbReference type="NCBI Taxonomy" id="2795217"/>
    <lineage>
        <taxon>Bacteria</taxon>
        <taxon>Pseudomonadati</taxon>
        <taxon>Pseudomonadota</taxon>
        <taxon>Betaproteobacteria</taxon>
        <taxon>Burkholderiales</taxon>
        <taxon>Comamonadaceae</taxon>
        <taxon>Ramlibacter</taxon>
    </lineage>
</organism>
<name>A0A934PVQ7_9BURK</name>
<protein>
    <submittedName>
        <fullName evidence="2">Uncharacterized protein</fullName>
    </submittedName>
</protein>
<feature type="compositionally biased region" description="Basic and acidic residues" evidence="1">
    <location>
        <begin position="1"/>
        <end position="23"/>
    </location>
</feature>
<dbReference type="Proteomes" id="UP000617041">
    <property type="component" value="Unassembled WGS sequence"/>
</dbReference>